<accession>A0A388MCB7</accession>
<gene>
    <name evidence="2" type="ORF">CBR_g54504</name>
</gene>
<keyword evidence="3" id="KW-1185">Reference proteome</keyword>
<evidence type="ECO:0008006" key="4">
    <source>
        <dbReference type="Google" id="ProtNLM"/>
    </source>
</evidence>
<protein>
    <recommendedName>
        <fullName evidence="4">Retrotransposon gag domain-containing protein</fullName>
    </recommendedName>
</protein>
<dbReference type="AlphaFoldDB" id="A0A388MCB7"/>
<reference evidence="2 3" key="1">
    <citation type="journal article" date="2018" name="Cell">
        <title>The Chara Genome: Secondary Complexity and Implications for Plant Terrestrialization.</title>
        <authorList>
            <person name="Nishiyama T."/>
            <person name="Sakayama H."/>
            <person name="Vries J.D."/>
            <person name="Buschmann H."/>
            <person name="Saint-Marcoux D."/>
            <person name="Ullrich K.K."/>
            <person name="Haas F.B."/>
            <person name="Vanderstraeten L."/>
            <person name="Becker D."/>
            <person name="Lang D."/>
            <person name="Vosolsobe S."/>
            <person name="Rombauts S."/>
            <person name="Wilhelmsson P.K.I."/>
            <person name="Janitza P."/>
            <person name="Kern R."/>
            <person name="Heyl A."/>
            <person name="Rumpler F."/>
            <person name="Villalobos L.I.A.C."/>
            <person name="Clay J.M."/>
            <person name="Skokan R."/>
            <person name="Toyoda A."/>
            <person name="Suzuki Y."/>
            <person name="Kagoshima H."/>
            <person name="Schijlen E."/>
            <person name="Tajeshwar N."/>
            <person name="Catarino B."/>
            <person name="Hetherington A.J."/>
            <person name="Saltykova A."/>
            <person name="Bonnot C."/>
            <person name="Breuninger H."/>
            <person name="Symeonidi A."/>
            <person name="Radhakrishnan G.V."/>
            <person name="Van Nieuwerburgh F."/>
            <person name="Deforce D."/>
            <person name="Chang C."/>
            <person name="Karol K.G."/>
            <person name="Hedrich R."/>
            <person name="Ulvskov P."/>
            <person name="Glockner G."/>
            <person name="Delwiche C.F."/>
            <person name="Petrasek J."/>
            <person name="Van de Peer Y."/>
            <person name="Friml J."/>
            <person name="Beilby M."/>
            <person name="Dolan L."/>
            <person name="Kohara Y."/>
            <person name="Sugano S."/>
            <person name="Fujiyama A."/>
            <person name="Delaux P.-M."/>
            <person name="Quint M."/>
            <person name="TheiBen G."/>
            <person name="Hagemann M."/>
            <person name="Harholt J."/>
            <person name="Dunand C."/>
            <person name="Zachgo S."/>
            <person name="Langdale J."/>
            <person name="Maumus F."/>
            <person name="Straeten D.V.D."/>
            <person name="Gould S.B."/>
            <person name="Rensing S.A."/>
        </authorList>
    </citation>
    <scope>NUCLEOTIDE SEQUENCE [LARGE SCALE GENOMIC DNA]</scope>
    <source>
        <strain evidence="2 3">S276</strain>
    </source>
</reference>
<dbReference type="EMBL" id="BFEA01001008">
    <property type="protein sequence ID" value="GBG92153.1"/>
    <property type="molecule type" value="Genomic_DNA"/>
</dbReference>
<evidence type="ECO:0000313" key="2">
    <source>
        <dbReference type="EMBL" id="GBG92153.1"/>
    </source>
</evidence>
<sequence>MGFINHTDLKLDKDVRAAISEDSEWATFRKRLSRTFAFDDISYSIDDIKKMKKEERETLVVFARRFETASEPLIENGFLSEIERCGTFIGTLPIKKREFVMENMPTKGVSFAKTKALALQTGGPDAKAHLLRVLEKLRKEVPGSHLGKQFVDEDEREFMPPDKGRSCEKDSDAALVCAKKVSEESDENEADNTSLDNKVSPRGEGPKVIQETWEDQTTTLEVKPKIEECGRLKKIGDTHSKGTGDSDTSYEFASAFKFVEPDIRYELAQLSETIEPDVSNELAQLFGTIEQDGDYDLAKLFEASESDIDYGLTQLFETVDKYKNNVENSLETTMSRNLATTKDIEGSRMDQCKLISKCDVMSIEGEFIDCLGGQRSDNPLAFDQEGEERTMMEVKIIADADSPENKSMRIMKMSGLEERLEAEKPAVDVKRFEDKDLVKTENWIAG</sequence>
<name>A0A388MCB7_CHABU</name>
<organism evidence="2 3">
    <name type="scientific">Chara braunii</name>
    <name type="common">Braun's stonewort</name>
    <dbReference type="NCBI Taxonomy" id="69332"/>
    <lineage>
        <taxon>Eukaryota</taxon>
        <taxon>Viridiplantae</taxon>
        <taxon>Streptophyta</taxon>
        <taxon>Charophyceae</taxon>
        <taxon>Charales</taxon>
        <taxon>Characeae</taxon>
        <taxon>Chara</taxon>
    </lineage>
</organism>
<evidence type="ECO:0000256" key="1">
    <source>
        <dbReference type="SAM" id="MobiDB-lite"/>
    </source>
</evidence>
<dbReference type="Proteomes" id="UP000265515">
    <property type="component" value="Unassembled WGS sequence"/>
</dbReference>
<proteinExistence type="predicted"/>
<comment type="caution">
    <text evidence="2">The sequence shown here is derived from an EMBL/GenBank/DDBJ whole genome shotgun (WGS) entry which is preliminary data.</text>
</comment>
<evidence type="ECO:0000313" key="3">
    <source>
        <dbReference type="Proteomes" id="UP000265515"/>
    </source>
</evidence>
<dbReference type="Gramene" id="GBG92153">
    <property type="protein sequence ID" value="GBG92153"/>
    <property type="gene ID" value="CBR_g54504"/>
</dbReference>
<feature type="region of interest" description="Disordered" evidence="1">
    <location>
        <begin position="180"/>
        <end position="206"/>
    </location>
</feature>